<proteinExistence type="predicted"/>
<dbReference type="GO" id="GO:0016787">
    <property type="term" value="F:hydrolase activity"/>
    <property type="evidence" value="ECO:0007669"/>
    <property type="project" value="UniProtKB-KW"/>
</dbReference>
<organism evidence="2 3">
    <name type="scientific">Flagellimonas algicola</name>
    <dbReference type="NCBI Taxonomy" id="2583815"/>
    <lineage>
        <taxon>Bacteria</taxon>
        <taxon>Pseudomonadati</taxon>
        <taxon>Bacteroidota</taxon>
        <taxon>Flavobacteriia</taxon>
        <taxon>Flavobacteriales</taxon>
        <taxon>Flavobacteriaceae</taxon>
        <taxon>Flagellimonas</taxon>
    </lineage>
</organism>
<dbReference type="PANTHER" id="PTHR43316:SF8">
    <property type="entry name" value="HAD FAMILY HYDROLASE"/>
    <property type="match status" value="1"/>
</dbReference>
<dbReference type="InterPro" id="IPR023214">
    <property type="entry name" value="HAD_sf"/>
</dbReference>
<dbReference type="Pfam" id="PF00702">
    <property type="entry name" value="Hydrolase"/>
    <property type="match status" value="1"/>
</dbReference>
<keyword evidence="3" id="KW-1185">Reference proteome</keyword>
<evidence type="ECO:0000313" key="3">
    <source>
        <dbReference type="Proteomes" id="UP000751614"/>
    </source>
</evidence>
<evidence type="ECO:0000313" key="2">
    <source>
        <dbReference type="EMBL" id="TMU56054.1"/>
    </source>
</evidence>
<dbReference type="SFLD" id="SFLDS00003">
    <property type="entry name" value="Haloacid_Dehalogenase"/>
    <property type="match status" value="1"/>
</dbReference>
<dbReference type="RefSeq" id="WP_138832099.1">
    <property type="nucleotide sequence ID" value="NZ_VCNI01000001.1"/>
</dbReference>
<evidence type="ECO:0000256" key="1">
    <source>
        <dbReference type="ARBA" id="ARBA00022801"/>
    </source>
</evidence>
<dbReference type="InterPro" id="IPR036412">
    <property type="entry name" value="HAD-like_sf"/>
</dbReference>
<gene>
    <name evidence="2" type="ORF">FGG15_00490</name>
</gene>
<sequence>MDIDFKDIKVIGFDADDTLWVNETYFRETEERFAELLEGYETKNKIDQELFKVEMQNLELYGYGVKGFVLSMIETALDLSNNRISQQTLTEILDLGKKMISHPVELLDGVQEVLSKLENKYRLIVLTKGDLLDQERKLEKSGISKYFHHVEVLSDKKENNYRNLLEHLEIDVTEFLMIGNSLKSDVLPILNIGAKAIHVPFHTTWAHEMVTEDEQINNHLKLNNLKDVLKYLEN</sequence>
<dbReference type="InterPro" id="IPR051540">
    <property type="entry name" value="S-2-haloacid_dehalogenase"/>
</dbReference>
<dbReference type="PANTHER" id="PTHR43316">
    <property type="entry name" value="HYDROLASE, HALOACID DELAHOGENASE-RELATED"/>
    <property type="match status" value="1"/>
</dbReference>
<dbReference type="SUPFAM" id="SSF56784">
    <property type="entry name" value="HAD-like"/>
    <property type="match status" value="1"/>
</dbReference>
<dbReference type="Proteomes" id="UP000751614">
    <property type="component" value="Unassembled WGS sequence"/>
</dbReference>
<dbReference type="Gene3D" id="1.10.150.240">
    <property type="entry name" value="Putative phosphatase, domain 2"/>
    <property type="match status" value="1"/>
</dbReference>
<name>A0ABY2WM23_9FLAO</name>
<dbReference type="InterPro" id="IPR023198">
    <property type="entry name" value="PGP-like_dom2"/>
</dbReference>
<protein>
    <submittedName>
        <fullName evidence="2">HAD family hydrolase</fullName>
    </submittedName>
</protein>
<dbReference type="Gene3D" id="3.40.50.1000">
    <property type="entry name" value="HAD superfamily/HAD-like"/>
    <property type="match status" value="1"/>
</dbReference>
<dbReference type="SFLD" id="SFLDG01129">
    <property type="entry name" value="C1.5:_HAD__Beta-PGM__Phosphata"/>
    <property type="match status" value="1"/>
</dbReference>
<reference evidence="2 3" key="1">
    <citation type="submission" date="2019-05" db="EMBL/GenBank/DDBJ databases">
        <title>Flagellimonas sp. AsT0115, sp. nov., isolated from a marine red algae, Asparagopsis taxiformis.</title>
        <authorList>
            <person name="Kim J."/>
            <person name="Jeong S.E."/>
            <person name="Jeon C.O."/>
        </authorList>
    </citation>
    <scope>NUCLEOTIDE SEQUENCE [LARGE SCALE GENOMIC DNA]</scope>
    <source>
        <strain evidence="2 3">AsT0115</strain>
    </source>
</reference>
<accession>A0ABY2WM23</accession>
<keyword evidence="1 2" id="KW-0378">Hydrolase</keyword>
<dbReference type="EMBL" id="VCNI01000001">
    <property type="protein sequence ID" value="TMU56054.1"/>
    <property type="molecule type" value="Genomic_DNA"/>
</dbReference>
<comment type="caution">
    <text evidence="2">The sequence shown here is derived from an EMBL/GenBank/DDBJ whole genome shotgun (WGS) entry which is preliminary data.</text>
</comment>